<dbReference type="RefSeq" id="WP_010799621.1">
    <property type="nucleotide sequence ID" value="NZ_JAAMQY010000010.1"/>
</dbReference>
<dbReference type="EMBL" id="UAUF01000002">
    <property type="protein sequence ID" value="SPY99977.1"/>
    <property type="molecule type" value="Genomic_DNA"/>
</dbReference>
<accession>A0A2X2BWB3</accession>
<dbReference type="Proteomes" id="UP000638986">
    <property type="component" value="Unassembled WGS sequence"/>
</dbReference>
<name>A0A2X2BWB3_PSELU</name>
<dbReference type="AlphaFoldDB" id="A0A2X2BWB3"/>
<evidence type="ECO:0000313" key="3">
    <source>
        <dbReference type="Proteomes" id="UP000250443"/>
    </source>
</evidence>
<organism evidence="2 3">
    <name type="scientific">Pseudomonas luteola</name>
    <dbReference type="NCBI Taxonomy" id="47886"/>
    <lineage>
        <taxon>Bacteria</taxon>
        <taxon>Pseudomonadati</taxon>
        <taxon>Pseudomonadota</taxon>
        <taxon>Gammaproteobacteria</taxon>
        <taxon>Pseudomonadales</taxon>
        <taxon>Pseudomonadaceae</taxon>
        <taxon>Pseudomonas</taxon>
    </lineage>
</organism>
<evidence type="ECO:0000313" key="4">
    <source>
        <dbReference type="Proteomes" id="UP000638986"/>
    </source>
</evidence>
<dbReference type="EMBL" id="JADTXM010000015">
    <property type="protein sequence ID" value="MBH3440922.1"/>
    <property type="molecule type" value="Genomic_DNA"/>
</dbReference>
<proteinExistence type="predicted"/>
<protein>
    <submittedName>
        <fullName evidence="2">Uncharacterized protein</fullName>
    </submittedName>
</protein>
<evidence type="ECO:0000313" key="2">
    <source>
        <dbReference type="EMBL" id="SPY99977.1"/>
    </source>
</evidence>
<sequence>MSVITANTVLFYRGDAMHRPLEKELVLVGADKLFKALTFPRKGITFLYGHRNPAIPFFLEQAALSNLDASVIDVHIEIGPWVRQKVDFSDDPERGLQHIKFFNVVRAKRDIASHIENVWVKELGSEVASTEDWPKSGGTRFPYLFDKLHDDPAFNHLTAIAYNVTSAEVGDVQVVTVFDLDAIQTYKTEHQLEGIDLIL</sequence>
<evidence type="ECO:0000313" key="1">
    <source>
        <dbReference type="EMBL" id="MBH3440922.1"/>
    </source>
</evidence>
<gene>
    <name evidence="1" type="ORF">I5Q09_19755</name>
    <name evidence="2" type="ORF">NCTC11842_00122</name>
</gene>
<reference evidence="1 4" key="2">
    <citation type="submission" date="2020-11" db="EMBL/GenBank/DDBJ databases">
        <title>Enhanced detection system for hospital associated transmission using whole genome sequencing surveillance.</title>
        <authorList>
            <person name="Harrison L.H."/>
            <person name="Van Tyne D."/>
            <person name="Marsh J.W."/>
            <person name="Griffith M.P."/>
            <person name="Snyder D.J."/>
            <person name="Cooper V.S."/>
            <person name="Mustapha M."/>
        </authorList>
    </citation>
    <scope>NUCLEOTIDE SEQUENCE [LARGE SCALE GENOMIC DNA]</scope>
    <source>
        <strain evidence="1 4">PSB00013</strain>
    </source>
</reference>
<dbReference type="Proteomes" id="UP000250443">
    <property type="component" value="Unassembled WGS sequence"/>
</dbReference>
<reference evidence="2 3" key="1">
    <citation type="submission" date="2018-06" db="EMBL/GenBank/DDBJ databases">
        <authorList>
            <consortium name="Pathogen Informatics"/>
            <person name="Doyle S."/>
        </authorList>
    </citation>
    <scope>NUCLEOTIDE SEQUENCE [LARGE SCALE GENOMIC DNA]</scope>
    <source>
        <strain evidence="2 3">NCTC11842</strain>
    </source>
</reference>